<name>K8EUT4_CARML</name>
<proteinExistence type="predicted"/>
<evidence type="ECO:0000313" key="3">
    <source>
        <dbReference type="EMBL" id="CCO12371.2"/>
    </source>
</evidence>
<dbReference type="STRING" id="1234679.BN424_2950"/>
<dbReference type="PROSITE" id="PS51257">
    <property type="entry name" value="PROKAR_LIPOPROTEIN"/>
    <property type="match status" value="1"/>
</dbReference>
<evidence type="ECO:0000259" key="2">
    <source>
        <dbReference type="Pfam" id="PF13026"/>
    </source>
</evidence>
<dbReference type="Gene3D" id="3.10.450.590">
    <property type="match status" value="1"/>
</dbReference>
<feature type="signal peptide" evidence="1">
    <location>
        <begin position="1"/>
        <end position="27"/>
    </location>
</feature>
<evidence type="ECO:0000313" key="4">
    <source>
        <dbReference type="Proteomes" id="UP000000212"/>
    </source>
</evidence>
<dbReference type="KEGG" id="cml:BN424_2950"/>
<feature type="domain" description="DUF3887" evidence="2">
    <location>
        <begin position="43"/>
        <end position="138"/>
    </location>
</feature>
<sequence>MLKKRNGLALVISLVMLLLVGCTSTSSDVLSDKFDQKEVQKQAETAIELFNNQDYQALIQLFPEDLQKEMSQDSFKKAFEKFVADKGELKEFGKTTMRNEKNTTGDGEVATTILPVEYQKGSLNYMISINEQGELTNFLVK</sequence>
<keyword evidence="1" id="KW-0732">Signal</keyword>
<dbReference type="AlphaFoldDB" id="K8EUT4"/>
<dbReference type="EMBL" id="HE999757">
    <property type="protein sequence ID" value="CCO12371.2"/>
    <property type="molecule type" value="Genomic_DNA"/>
</dbReference>
<protein>
    <submittedName>
        <fullName evidence="3">Lipoprotein</fullName>
    </submittedName>
</protein>
<dbReference type="InterPro" id="IPR024981">
    <property type="entry name" value="DUF3887"/>
</dbReference>
<dbReference type="eggNOG" id="ENOG5032WQZ">
    <property type="taxonomic scope" value="Bacteria"/>
</dbReference>
<keyword evidence="3" id="KW-0449">Lipoprotein</keyword>
<dbReference type="RefSeq" id="WP_015077380.1">
    <property type="nucleotide sequence ID" value="NC_019425.2"/>
</dbReference>
<gene>
    <name evidence="3" type="ORF">BN424_2950</name>
</gene>
<feature type="chain" id="PRO_5003919530" evidence="1">
    <location>
        <begin position="28"/>
        <end position="141"/>
    </location>
</feature>
<evidence type="ECO:0000256" key="1">
    <source>
        <dbReference type="SAM" id="SignalP"/>
    </source>
</evidence>
<reference evidence="4" key="1">
    <citation type="journal article" date="2013" name="Genome Announc.">
        <title>Complete Chromosome Sequence of Carnobacterium maltaromaticum LMA 28.</title>
        <authorList>
            <person name="Cailliez-Grimal C."/>
            <person name="Chaillou S."/>
            <person name="Anba-Mondoloni J."/>
            <person name="Loux V."/>
            <person name="Afzal M.I."/>
            <person name="Rahman A."/>
            <person name="Kergourlay G."/>
            <person name="Champomier-Verges M.C."/>
            <person name="Zagorec M."/>
            <person name="Dalgaard P."/>
            <person name="Leisner J.J."/>
            <person name="Prevost H."/>
            <person name="Revol-Junelles A.M."/>
            <person name="Borges F."/>
        </authorList>
    </citation>
    <scope>NUCLEOTIDE SEQUENCE</scope>
    <source>
        <strain evidence="4">LMA28</strain>
    </source>
</reference>
<dbReference type="Pfam" id="PF13026">
    <property type="entry name" value="DUF3887"/>
    <property type="match status" value="1"/>
</dbReference>
<dbReference type="Proteomes" id="UP000000212">
    <property type="component" value="Chromosome"/>
</dbReference>
<keyword evidence="4" id="KW-1185">Reference proteome</keyword>
<organism evidence="3 4">
    <name type="scientific">Carnobacterium maltaromaticum LMA28</name>
    <dbReference type="NCBI Taxonomy" id="1234679"/>
    <lineage>
        <taxon>Bacteria</taxon>
        <taxon>Bacillati</taxon>
        <taxon>Bacillota</taxon>
        <taxon>Bacilli</taxon>
        <taxon>Lactobacillales</taxon>
        <taxon>Carnobacteriaceae</taxon>
        <taxon>Carnobacterium</taxon>
    </lineage>
</organism>
<dbReference type="HOGENOM" id="CLU_143424_1_0_9"/>
<accession>K8EUT4</accession>